<dbReference type="GO" id="GO:0008153">
    <property type="term" value="P:4-aminobenzoate biosynthetic process"/>
    <property type="evidence" value="ECO:0007669"/>
    <property type="project" value="TreeGrafter"/>
</dbReference>
<evidence type="ECO:0000256" key="1">
    <source>
        <dbReference type="SAM" id="MobiDB-lite"/>
    </source>
</evidence>
<dbReference type="InterPro" id="IPR005801">
    <property type="entry name" value="ADC_synthase"/>
</dbReference>
<feature type="region of interest" description="Disordered" evidence="1">
    <location>
        <begin position="240"/>
        <end position="262"/>
    </location>
</feature>
<name>A0A7S1D6R7_CYCTE</name>
<dbReference type="GO" id="GO:0046820">
    <property type="term" value="F:4-amino-4-deoxychorismate synthase activity"/>
    <property type="evidence" value="ECO:0007669"/>
    <property type="project" value="TreeGrafter"/>
</dbReference>
<dbReference type="AlphaFoldDB" id="A0A7S1D6R7"/>
<evidence type="ECO:0000313" key="3">
    <source>
        <dbReference type="EMBL" id="CAD8938161.1"/>
    </source>
</evidence>
<dbReference type="PANTHER" id="PTHR11236">
    <property type="entry name" value="AMINOBENZOATE/ANTHRANILATE SYNTHASE"/>
    <property type="match status" value="1"/>
</dbReference>
<dbReference type="GO" id="GO:0005737">
    <property type="term" value="C:cytoplasm"/>
    <property type="evidence" value="ECO:0007669"/>
    <property type="project" value="TreeGrafter"/>
</dbReference>
<feature type="compositionally biased region" description="Basic and acidic residues" evidence="1">
    <location>
        <begin position="46"/>
        <end position="63"/>
    </location>
</feature>
<gene>
    <name evidence="3" type="ORF">CTEN0397_LOCUS9224</name>
</gene>
<evidence type="ECO:0000259" key="2">
    <source>
        <dbReference type="Pfam" id="PF00425"/>
    </source>
</evidence>
<feature type="compositionally biased region" description="Polar residues" evidence="1">
    <location>
        <begin position="252"/>
        <end position="262"/>
    </location>
</feature>
<dbReference type="InterPro" id="IPR019999">
    <property type="entry name" value="Anth_synth_I-like"/>
</dbReference>
<feature type="domain" description="Chorismate-utilising enzyme C-terminal" evidence="2">
    <location>
        <begin position="5"/>
        <end position="222"/>
    </location>
</feature>
<dbReference type="Gene3D" id="3.60.120.10">
    <property type="entry name" value="Anthranilate synthase"/>
    <property type="match status" value="1"/>
</dbReference>
<dbReference type="Pfam" id="PF00425">
    <property type="entry name" value="Chorismate_bind"/>
    <property type="match status" value="1"/>
</dbReference>
<sequence>MGNEFAICCSSPERFVSVQPQELPSTARSTMYVEAKPIKGTRARPNRSEFVDEKEYSQEDSSRAQELQFSAKDRAENLMIVDLLRNDLSRICEVGSVHVPALMQVESYATVHQLVSTIRGQLAADKNALQVLQACFPGGSMTGAPKTRTMELLHGLENGVPRGPYAGCLGYLGIDGSMDMNIVIRSAVLKSEQAGWEVSIGAGGAITALSEGQDEYEEMLLKAQAVQEAVQLWASQSQQKHVPATLKAPPRSTLSNNVCQSN</sequence>
<feature type="region of interest" description="Disordered" evidence="1">
    <location>
        <begin position="37"/>
        <end position="63"/>
    </location>
</feature>
<dbReference type="InterPro" id="IPR015890">
    <property type="entry name" value="Chorismate_C"/>
</dbReference>
<dbReference type="PANTHER" id="PTHR11236:SF18">
    <property type="entry name" value="AMINODEOXYCHORISMATE SYNTHASE"/>
    <property type="match status" value="1"/>
</dbReference>
<dbReference type="EMBL" id="HBFW01014481">
    <property type="protein sequence ID" value="CAD8938161.1"/>
    <property type="molecule type" value="Transcribed_RNA"/>
</dbReference>
<dbReference type="GO" id="GO:0000162">
    <property type="term" value="P:L-tryptophan biosynthetic process"/>
    <property type="evidence" value="ECO:0007669"/>
    <property type="project" value="TreeGrafter"/>
</dbReference>
<dbReference type="SUPFAM" id="SSF56322">
    <property type="entry name" value="ADC synthase"/>
    <property type="match status" value="1"/>
</dbReference>
<dbReference type="PRINTS" id="PR00095">
    <property type="entry name" value="ANTSNTHASEI"/>
</dbReference>
<reference evidence="3" key="1">
    <citation type="submission" date="2021-01" db="EMBL/GenBank/DDBJ databases">
        <authorList>
            <person name="Corre E."/>
            <person name="Pelletier E."/>
            <person name="Niang G."/>
            <person name="Scheremetjew M."/>
            <person name="Finn R."/>
            <person name="Kale V."/>
            <person name="Holt S."/>
            <person name="Cochrane G."/>
            <person name="Meng A."/>
            <person name="Brown T."/>
            <person name="Cohen L."/>
        </authorList>
    </citation>
    <scope>NUCLEOTIDE SEQUENCE</scope>
    <source>
        <strain evidence="3">ECT3854</strain>
    </source>
</reference>
<protein>
    <recommendedName>
        <fullName evidence="2">Chorismate-utilising enzyme C-terminal domain-containing protein</fullName>
    </recommendedName>
</protein>
<organism evidence="3">
    <name type="scientific">Cyclophora tenuis</name>
    <name type="common">Marine diatom</name>
    <dbReference type="NCBI Taxonomy" id="216820"/>
    <lineage>
        <taxon>Eukaryota</taxon>
        <taxon>Sar</taxon>
        <taxon>Stramenopiles</taxon>
        <taxon>Ochrophyta</taxon>
        <taxon>Bacillariophyta</taxon>
        <taxon>Fragilariophyceae</taxon>
        <taxon>Fragilariophycidae</taxon>
        <taxon>Cyclophorales</taxon>
        <taxon>Cyclophoraceae</taxon>
        <taxon>Cyclophora</taxon>
    </lineage>
</organism>
<proteinExistence type="predicted"/>
<accession>A0A7S1D6R7</accession>